<sequence>MDISSSLAAGAYGRAVATADPAEAGESSIATSVEAFARDFSETVRRAETAAQDTMLGRADTQSMVEAMAQAQLAVETAVTLRDKVVEAYQEIMRMQI</sequence>
<dbReference type="EMBL" id="JACVXA010000078">
    <property type="protein sequence ID" value="MBE3640225.1"/>
    <property type="molecule type" value="Genomic_DNA"/>
</dbReference>
<protein>
    <recommendedName>
        <fullName evidence="4">Flagellar hook-basal body complex protein FliE</fullName>
    </recommendedName>
</protein>
<dbReference type="PANTHER" id="PTHR34653:SF1">
    <property type="entry name" value="FLAGELLAR HOOK-BASAL BODY COMPLEX PROTEIN FLIE"/>
    <property type="match status" value="1"/>
</dbReference>
<keyword evidence="6" id="KW-1185">Reference proteome</keyword>
<keyword evidence="5" id="KW-0966">Cell projection</keyword>
<dbReference type="GO" id="GO:0009425">
    <property type="term" value="C:bacterial-type flagellum basal body"/>
    <property type="evidence" value="ECO:0007669"/>
    <property type="project" value="UniProtKB-SubCell"/>
</dbReference>
<keyword evidence="3 4" id="KW-0975">Bacterial flagellum</keyword>
<dbReference type="AlphaFoldDB" id="A0A8J6YZ14"/>
<comment type="caution">
    <text evidence="5">The sequence shown here is derived from an EMBL/GenBank/DDBJ whole genome shotgun (WGS) entry which is preliminary data.</text>
</comment>
<comment type="similarity">
    <text evidence="2 4">Belongs to the FliE family.</text>
</comment>
<evidence type="ECO:0000256" key="2">
    <source>
        <dbReference type="ARBA" id="ARBA00009272"/>
    </source>
</evidence>
<dbReference type="PANTHER" id="PTHR34653">
    <property type="match status" value="1"/>
</dbReference>
<evidence type="ECO:0000256" key="1">
    <source>
        <dbReference type="ARBA" id="ARBA00004117"/>
    </source>
</evidence>
<evidence type="ECO:0000256" key="3">
    <source>
        <dbReference type="ARBA" id="ARBA00023143"/>
    </source>
</evidence>
<organism evidence="5 6">
    <name type="scientific">Mangrovicoccus algicola</name>
    <dbReference type="NCBI Taxonomy" id="2771008"/>
    <lineage>
        <taxon>Bacteria</taxon>
        <taxon>Pseudomonadati</taxon>
        <taxon>Pseudomonadota</taxon>
        <taxon>Alphaproteobacteria</taxon>
        <taxon>Rhodobacterales</taxon>
        <taxon>Paracoccaceae</taxon>
        <taxon>Mangrovicoccus</taxon>
    </lineage>
</organism>
<dbReference type="RefSeq" id="WP_193185982.1">
    <property type="nucleotide sequence ID" value="NZ_JACVXA010000078.1"/>
</dbReference>
<evidence type="ECO:0000256" key="4">
    <source>
        <dbReference type="HAMAP-Rule" id="MF_00724"/>
    </source>
</evidence>
<dbReference type="GO" id="GO:0003774">
    <property type="term" value="F:cytoskeletal motor activity"/>
    <property type="evidence" value="ECO:0007669"/>
    <property type="project" value="InterPro"/>
</dbReference>
<dbReference type="GO" id="GO:0071973">
    <property type="term" value="P:bacterial-type flagellum-dependent cell motility"/>
    <property type="evidence" value="ECO:0007669"/>
    <property type="project" value="InterPro"/>
</dbReference>
<dbReference type="NCBIfam" id="NF001994">
    <property type="entry name" value="PRK00790.1-5"/>
    <property type="match status" value="1"/>
</dbReference>
<evidence type="ECO:0000313" key="5">
    <source>
        <dbReference type="EMBL" id="MBE3640225.1"/>
    </source>
</evidence>
<dbReference type="HAMAP" id="MF_00724">
    <property type="entry name" value="FliE"/>
    <property type="match status" value="1"/>
</dbReference>
<dbReference type="Pfam" id="PF02049">
    <property type="entry name" value="FliE"/>
    <property type="match status" value="1"/>
</dbReference>
<keyword evidence="5" id="KW-0969">Cilium</keyword>
<dbReference type="GO" id="GO:0005198">
    <property type="term" value="F:structural molecule activity"/>
    <property type="evidence" value="ECO:0007669"/>
    <property type="project" value="InterPro"/>
</dbReference>
<name>A0A8J6YZ14_9RHOB</name>
<evidence type="ECO:0000313" key="6">
    <source>
        <dbReference type="Proteomes" id="UP000609121"/>
    </source>
</evidence>
<gene>
    <name evidence="4 5" type="primary">fliE</name>
    <name evidence="5" type="ORF">ICN82_18625</name>
</gene>
<dbReference type="Proteomes" id="UP000609121">
    <property type="component" value="Unassembled WGS sequence"/>
</dbReference>
<dbReference type="InterPro" id="IPR001624">
    <property type="entry name" value="FliE"/>
</dbReference>
<comment type="subcellular location">
    <subcellularLocation>
        <location evidence="1 4">Bacterial flagellum basal body</location>
    </subcellularLocation>
</comment>
<accession>A0A8J6YZ14</accession>
<reference evidence="5" key="1">
    <citation type="submission" date="2020-09" db="EMBL/GenBank/DDBJ databases">
        <title>A novel bacterium of genus Mangrovicoccus, isolated from South China Sea.</title>
        <authorList>
            <person name="Huang H."/>
            <person name="Mo K."/>
            <person name="Hu Y."/>
        </authorList>
    </citation>
    <scope>NUCLEOTIDE SEQUENCE</scope>
    <source>
        <strain evidence="5">HB182678</strain>
    </source>
</reference>
<keyword evidence="5" id="KW-0282">Flagellum</keyword>
<proteinExistence type="inferred from homology"/>